<gene>
    <name evidence="1" type="ORF">Slati_2451200</name>
</gene>
<evidence type="ECO:0008006" key="2">
    <source>
        <dbReference type="Google" id="ProtNLM"/>
    </source>
</evidence>
<evidence type="ECO:0000313" key="1">
    <source>
        <dbReference type="EMBL" id="KAL0439682.1"/>
    </source>
</evidence>
<dbReference type="EMBL" id="JACGWN010000008">
    <property type="protein sequence ID" value="KAL0439682.1"/>
    <property type="molecule type" value="Genomic_DNA"/>
</dbReference>
<protein>
    <recommendedName>
        <fullName evidence="2">Reverse transcriptase zinc-binding domain-containing protein</fullName>
    </recommendedName>
</protein>
<organism evidence="1">
    <name type="scientific">Sesamum latifolium</name>
    <dbReference type="NCBI Taxonomy" id="2727402"/>
    <lineage>
        <taxon>Eukaryota</taxon>
        <taxon>Viridiplantae</taxon>
        <taxon>Streptophyta</taxon>
        <taxon>Embryophyta</taxon>
        <taxon>Tracheophyta</taxon>
        <taxon>Spermatophyta</taxon>
        <taxon>Magnoliopsida</taxon>
        <taxon>eudicotyledons</taxon>
        <taxon>Gunneridae</taxon>
        <taxon>Pentapetalae</taxon>
        <taxon>asterids</taxon>
        <taxon>lamiids</taxon>
        <taxon>Lamiales</taxon>
        <taxon>Pedaliaceae</taxon>
        <taxon>Sesamum</taxon>
    </lineage>
</organism>
<sequence>MAGHLGRLATLDRPWWHGTNRTCILCTHGEIESHDHLFFRCDFSRQCLRALKQDVKFSIPAMAWRSCVEWARRRWRERHPLNAASRALFASLVYHLWRERNQRRFAATSNTPEHTARLCIEQVRMRLLGDDIKCGVSTLALFRIWKIP</sequence>
<name>A0AAW2WH08_9LAMI</name>
<comment type="caution">
    <text evidence="1">The sequence shown here is derived from an EMBL/GenBank/DDBJ whole genome shotgun (WGS) entry which is preliminary data.</text>
</comment>
<reference evidence="1" key="1">
    <citation type="submission" date="2020-06" db="EMBL/GenBank/DDBJ databases">
        <authorList>
            <person name="Li T."/>
            <person name="Hu X."/>
            <person name="Zhang T."/>
            <person name="Song X."/>
            <person name="Zhang H."/>
            <person name="Dai N."/>
            <person name="Sheng W."/>
            <person name="Hou X."/>
            <person name="Wei L."/>
        </authorList>
    </citation>
    <scope>NUCLEOTIDE SEQUENCE</scope>
    <source>
        <strain evidence="1">KEN1</strain>
        <tissue evidence="1">Leaf</tissue>
    </source>
</reference>
<accession>A0AAW2WH08</accession>
<reference evidence="1" key="2">
    <citation type="journal article" date="2024" name="Plant">
        <title>Genomic evolution and insights into agronomic trait innovations of Sesamum species.</title>
        <authorList>
            <person name="Miao H."/>
            <person name="Wang L."/>
            <person name="Qu L."/>
            <person name="Liu H."/>
            <person name="Sun Y."/>
            <person name="Le M."/>
            <person name="Wang Q."/>
            <person name="Wei S."/>
            <person name="Zheng Y."/>
            <person name="Lin W."/>
            <person name="Duan Y."/>
            <person name="Cao H."/>
            <person name="Xiong S."/>
            <person name="Wang X."/>
            <person name="Wei L."/>
            <person name="Li C."/>
            <person name="Ma Q."/>
            <person name="Ju M."/>
            <person name="Zhao R."/>
            <person name="Li G."/>
            <person name="Mu C."/>
            <person name="Tian Q."/>
            <person name="Mei H."/>
            <person name="Zhang T."/>
            <person name="Gao T."/>
            <person name="Zhang H."/>
        </authorList>
    </citation>
    <scope>NUCLEOTIDE SEQUENCE</scope>
    <source>
        <strain evidence="1">KEN1</strain>
    </source>
</reference>
<dbReference type="AlphaFoldDB" id="A0AAW2WH08"/>
<proteinExistence type="predicted"/>